<feature type="non-terminal residue" evidence="2">
    <location>
        <position position="1"/>
    </location>
</feature>
<evidence type="ECO:0000313" key="2">
    <source>
        <dbReference type="EMBL" id="SVB62610.1"/>
    </source>
</evidence>
<keyword evidence="1" id="KW-0812">Transmembrane</keyword>
<feature type="transmembrane region" description="Helical" evidence="1">
    <location>
        <begin position="82"/>
        <end position="100"/>
    </location>
</feature>
<feature type="transmembrane region" description="Helical" evidence="1">
    <location>
        <begin position="22"/>
        <end position="44"/>
    </location>
</feature>
<evidence type="ECO:0000256" key="1">
    <source>
        <dbReference type="SAM" id="Phobius"/>
    </source>
</evidence>
<sequence length="400" mass="46709">VNPWGEWFYLAIFLGGWYMKRITGICFLIILLVPLLGAWVMGVLGPPRSFLYWIPLVMIMAGCGIIGPMARIGRIVSPQTRYAVTALLSIFLLISPFLHLKDYYFKKNQENEKRKTSLIREAKEALSFIKDNTLEHELVVFPYSDRVLRRYIEELVAHKMLRIFQEGRFDKIVFMGNRSVPPGEIPDLGIDNIFSLPKNGFIKIREVGELLIYDFDYQIFRMYPNENYLDFENKISWPKTEGISFGIEDNHKLTGRHSMVVRKDRSESIKLYSEQIKTLKLAKGGGYTLLIYSRREGSKSYLGLAFDRKVLKPVMLNLMFGFFREMKTGIVWHRISPHYRFLAPPDSAKEFSWQIVLFMVPLDADVYFFKEMMHLKNQENYFDGIQMYVLPAEKVVVMPP</sequence>
<gene>
    <name evidence="2" type="ORF">METZ01_LOCUS215464</name>
</gene>
<keyword evidence="1" id="KW-1133">Transmembrane helix</keyword>
<keyword evidence="1" id="KW-0472">Membrane</keyword>
<proteinExistence type="predicted"/>
<organism evidence="2">
    <name type="scientific">marine metagenome</name>
    <dbReference type="NCBI Taxonomy" id="408172"/>
    <lineage>
        <taxon>unclassified sequences</taxon>
        <taxon>metagenomes</taxon>
        <taxon>ecological metagenomes</taxon>
    </lineage>
</organism>
<dbReference type="AlphaFoldDB" id="A0A382FHZ8"/>
<dbReference type="EMBL" id="UINC01050072">
    <property type="protein sequence ID" value="SVB62610.1"/>
    <property type="molecule type" value="Genomic_DNA"/>
</dbReference>
<name>A0A382FHZ8_9ZZZZ</name>
<protein>
    <submittedName>
        <fullName evidence="2">Uncharacterized protein</fullName>
    </submittedName>
</protein>
<accession>A0A382FHZ8</accession>
<reference evidence="2" key="1">
    <citation type="submission" date="2018-05" db="EMBL/GenBank/DDBJ databases">
        <authorList>
            <person name="Lanie J.A."/>
            <person name="Ng W.-L."/>
            <person name="Kazmierczak K.M."/>
            <person name="Andrzejewski T.M."/>
            <person name="Davidsen T.M."/>
            <person name="Wayne K.J."/>
            <person name="Tettelin H."/>
            <person name="Glass J.I."/>
            <person name="Rusch D."/>
            <person name="Podicherti R."/>
            <person name="Tsui H.-C.T."/>
            <person name="Winkler M.E."/>
        </authorList>
    </citation>
    <scope>NUCLEOTIDE SEQUENCE</scope>
</reference>
<feature type="transmembrane region" description="Helical" evidence="1">
    <location>
        <begin position="50"/>
        <end position="70"/>
    </location>
</feature>